<dbReference type="GO" id="GO:0007186">
    <property type="term" value="P:G protein-coupled receptor signaling pathway"/>
    <property type="evidence" value="ECO:0007669"/>
    <property type="project" value="InterPro"/>
</dbReference>
<dbReference type="AlphaFoldDB" id="A0AAJ0BE43"/>
<dbReference type="InterPro" id="IPR001019">
    <property type="entry name" value="Gprotein_alpha_su"/>
</dbReference>
<evidence type="ECO:0000313" key="4">
    <source>
        <dbReference type="EMBL" id="KAK1755433.1"/>
    </source>
</evidence>
<keyword evidence="1" id="KW-0547">Nucleotide-binding</keyword>
<evidence type="ECO:0000256" key="2">
    <source>
        <dbReference type="ARBA" id="ARBA00023134"/>
    </source>
</evidence>
<evidence type="ECO:0000313" key="5">
    <source>
        <dbReference type="Proteomes" id="UP001239445"/>
    </source>
</evidence>
<feature type="region of interest" description="Disordered" evidence="3">
    <location>
        <begin position="28"/>
        <end position="54"/>
    </location>
</feature>
<dbReference type="GO" id="GO:0003924">
    <property type="term" value="F:GTPase activity"/>
    <property type="evidence" value="ECO:0007669"/>
    <property type="project" value="InterPro"/>
</dbReference>
<reference evidence="4" key="1">
    <citation type="submission" date="2023-06" db="EMBL/GenBank/DDBJ databases">
        <title>Genome-scale phylogeny and comparative genomics of the fungal order Sordariales.</title>
        <authorList>
            <consortium name="Lawrence Berkeley National Laboratory"/>
            <person name="Hensen N."/>
            <person name="Bonometti L."/>
            <person name="Westerberg I."/>
            <person name="Brannstrom I.O."/>
            <person name="Guillou S."/>
            <person name="Cros-Aarteil S."/>
            <person name="Calhoun S."/>
            <person name="Haridas S."/>
            <person name="Kuo A."/>
            <person name="Mondo S."/>
            <person name="Pangilinan J."/>
            <person name="Riley R."/>
            <person name="Labutti K."/>
            <person name="Andreopoulos B."/>
            <person name="Lipzen A."/>
            <person name="Chen C."/>
            <person name="Yanf M."/>
            <person name="Daum C."/>
            <person name="Ng V."/>
            <person name="Clum A."/>
            <person name="Steindorff A."/>
            <person name="Ohm R."/>
            <person name="Martin F."/>
            <person name="Silar P."/>
            <person name="Natvig D."/>
            <person name="Lalanne C."/>
            <person name="Gautier V."/>
            <person name="Ament-Velasquez S.L."/>
            <person name="Kruys A."/>
            <person name="Hutchinson M.I."/>
            <person name="Powell A.J."/>
            <person name="Barry K."/>
            <person name="Miller A.N."/>
            <person name="Grigoriev I.V."/>
            <person name="Debuchy R."/>
            <person name="Gladieux P."/>
            <person name="Thoren M.H."/>
            <person name="Johannesson H."/>
        </authorList>
    </citation>
    <scope>NUCLEOTIDE SEQUENCE</scope>
    <source>
        <strain evidence="4">PSN4</strain>
    </source>
</reference>
<dbReference type="Proteomes" id="UP001239445">
    <property type="component" value="Unassembled WGS sequence"/>
</dbReference>
<evidence type="ECO:0000256" key="3">
    <source>
        <dbReference type="SAM" id="MobiDB-lite"/>
    </source>
</evidence>
<keyword evidence="2" id="KW-0342">GTP-binding</keyword>
<dbReference type="GO" id="GO:0005525">
    <property type="term" value="F:GTP binding"/>
    <property type="evidence" value="ECO:0007669"/>
    <property type="project" value="UniProtKB-KW"/>
</dbReference>
<dbReference type="GO" id="GO:0031683">
    <property type="term" value="F:G-protein beta/gamma-subunit complex binding"/>
    <property type="evidence" value="ECO:0007669"/>
    <property type="project" value="InterPro"/>
</dbReference>
<accession>A0AAJ0BE43</accession>
<proteinExistence type="predicted"/>
<dbReference type="SMART" id="SM00275">
    <property type="entry name" value="G_alpha"/>
    <property type="match status" value="1"/>
</dbReference>
<name>A0AAJ0BE43_9PEZI</name>
<organism evidence="4 5">
    <name type="scientific">Echria macrotheca</name>
    <dbReference type="NCBI Taxonomy" id="438768"/>
    <lineage>
        <taxon>Eukaryota</taxon>
        <taxon>Fungi</taxon>
        <taxon>Dikarya</taxon>
        <taxon>Ascomycota</taxon>
        <taxon>Pezizomycotina</taxon>
        <taxon>Sordariomycetes</taxon>
        <taxon>Sordariomycetidae</taxon>
        <taxon>Sordariales</taxon>
        <taxon>Schizotheciaceae</taxon>
        <taxon>Echria</taxon>
    </lineage>
</organism>
<keyword evidence="5" id="KW-1185">Reference proteome</keyword>
<evidence type="ECO:0000256" key="1">
    <source>
        <dbReference type="ARBA" id="ARBA00022741"/>
    </source>
</evidence>
<sequence length="624" mass="68956">MPEKTTLAELDALSDSLTALLSSLRGLEEPGLSAGHGGEEKEEQQHPAAPPTEGVFSSVIDGLASIRESAADIRQILGDWHGGGSGTREEEKRDHDEEGFCPAAFWTYLDVCVASCRAVLQRLESAIPSGSTGAKEVYDDSDWDSLAETVQADTRSIQRGGRDSDGREELLLRADSLLRLLGGALGILLGVAKARKLSRSDQQGLLDNSGTRDIFRQLEQGLSDLTSQPGASTSPSRQWDSLLKPFRVLSGGSSGRPLQRKQSKLSLTRAKTWPTLLKLPVDAETEEARKRSAQIDKQLEADALANRNKCTVMIPAGSGLVRMLLVDGLATLSSSADGDEKADPVGRTESIRGQIQEEAREMVDILIVERCSSSTSEQDEKLRDLFERLQNKDAILDPDVMHLMEELWESIERPGTYHNIVIDAFRRASSKSFSPTIQDHRRWYTSRHRHGPYHETFTFDDASIALSVLMPKRCCGQNKDHSMMRLFTEASNSIIFTVDLTEYAHPVCVLGNGPGLPIETYCGGRNEGSHRSAVVVLYNFARFREMLRRHPLLDLPGYRENNPSGNEPKEVLGHVIRKFREACKDKTRLYPHVGELDDPATVRFILAAAKESMLHGALKETGLF</sequence>
<dbReference type="EMBL" id="MU839833">
    <property type="protein sequence ID" value="KAK1755433.1"/>
    <property type="molecule type" value="Genomic_DNA"/>
</dbReference>
<gene>
    <name evidence="4" type="ORF">QBC47DRAFT_189312</name>
</gene>
<comment type="caution">
    <text evidence="4">The sequence shown here is derived from an EMBL/GenBank/DDBJ whole genome shotgun (WGS) entry which is preliminary data.</text>
</comment>
<protein>
    <submittedName>
        <fullName evidence="4">Uncharacterized protein</fullName>
    </submittedName>
</protein>